<gene>
    <name evidence="3" type="ORF">CH339_15350</name>
</gene>
<dbReference type="SMART" id="SM00271">
    <property type="entry name" value="DnaJ"/>
    <property type="match status" value="1"/>
</dbReference>
<dbReference type="PANTHER" id="PTHR43096">
    <property type="entry name" value="DNAJ HOMOLOG 1, MITOCHONDRIAL-RELATED"/>
    <property type="match status" value="1"/>
</dbReference>
<dbReference type="Pfam" id="PF01556">
    <property type="entry name" value="DnaJ_C"/>
    <property type="match status" value="1"/>
</dbReference>
<protein>
    <submittedName>
        <fullName evidence="3">Molecular chaperone DnaJ</fullName>
    </submittedName>
</protein>
<evidence type="ECO:0000259" key="2">
    <source>
        <dbReference type="PROSITE" id="PS50076"/>
    </source>
</evidence>
<dbReference type="InterPro" id="IPR036869">
    <property type="entry name" value="J_dom_sf"/>
</dbReference>
<name>A0A327JJT8_9HYPH</name>
<dbReference type="Proteomes" id="UP000249299">
    <property type="component" value="Unassembled WGS sequence"/>
</dbReference>
<dbReference type="InterPro" id="IPR002939">
    <property type="entry name" value="DnaJ_C"/>
</dbReference>
<dbReference type="GO" id="GO:0042026">
    <property type="term" value="P:protein refolding"/>
    <property type="evidence" value="ECO:0007669"/>
    <property type="project" value="TreeGrafter"/>
</dbReference>
<dbReference type="CDD" id="cd10747">
    <property type="entry name" value="DnaJ_C"/>
    <property type="match status" value="1"/>
</dbReference>
<dbReference type="EMBL" id="NPEV01000035">
    <property type="protein sequence ID" value="RAI26145.1"/>
    <property type="molecule type" value="Genomic_DNA"/>
</dbReference>
<feature type="domain" description="J" evidence="2">
    <location>
        <begin position="3"/>
        <end position="68"/>
    </location>
</feature>
<dbReference type="Pfam" id="PF00226">
    <property type="entry name" value="DnaJ"/>
    <property type="match status" value="1"/>
</dbReference>
<sequence>MRDPYTVLGVSRDASEADVKKAFRKLAKKFHPDSNPGDKAAQAKFSEINTAYEIVGDKEKRAKFDRGEIDADGKPTFHGFEGHPGGGFGGFGGDRGQAHGFRYSSENMSDVGMDDILSQILGGMGGGRRAKAGGFGARAQPQAVRGEDVTVTASVSLEDVVAGRKARVTLPTGKTLDVALPQGVDDGQQIRLKGQGQPGQLGGPAGDALVKVAFAPHKLFKVDGHTLKLDLPIGLDEAVLGAKVRVPTLEGAVEMTVPAGSNGGRTLRLRGKGLPLAKGGRGDLLIQLRITLPEGGDSDLEELMKKWRDARRYSARGEEFGAA</sequence>
<dbReference type="GO" id="GO:0005737">
    <property type="term" value="C:cytoplasm"/>
    <property type="evidence" value="ECO:0007669"/>
    <property type="project" value="TreeGrafter"/>
</dbReference>
<dbReference type="Gene3D" id="1.10.287.110">
    <property type="entry name" value="DnaJ domain"/>
    <property type="match status" value="1"/>
</dbReference>
<dbReference type="InterPro" id="IPR001623">
    <property type="entry name" value="DnaJ_domain"/>
</dbReference>
<reference evidence="3 4" key="1">
    <citation type="submission" date="2017-07" db="EMBL/GenBank/DDBJ databases">
        <title>Draft Genome Sequences of Select Purple Nonsulfur Bacteria.</title>
        <authorList>
            <person name="Lasarre B."/>
            <person name="Mckinlay J.B."/>
        </authorList>
    </citation>
    <scope>NUCLEOTIDE SEQUENCE [LARGE SCALE GENOMIC DNA]</scope>
    <source>
        <strain evidence="3 4">DSM 11290</strain>
    </source>
</reference>
<dbReference type="Gene3D" id="2.60.260.20">
    <property type="entry name" value="Urease metallochaperone UreE, N-terminal domain"/>
    <property type="match status" value="2"/>
</dbReference>
<dbReference type="CDD" id="cd06257">
    <property type="entry name" value="DnaJ"/>
    <property type="match status" value="1"/>
</dbReference>
<dbReference type="PRINTS" id="PR00625">
    <property type="entry name" value="JDOMAIN"/>
</dbReference>
<dbReference type="RefSeq" id="WP_111435260.1">
    <property type="nucleotide sequence ID" value="NZ_JACIGG010000011.1"/>
</dbReference>
<keyword evidence="1" id="KW-0143">Chaperone</keyword>
<dbReference type="SUPFAM" id="SSF49493">
    <property type="entry name" value="HSP40/DnaJ peptide-binding domain"/>
    <property type="match status" value="2"/>
</dbReference>
<evidence type="ECO:0000313" key="3">
    <source>
        <dbReference type="EMBL" id="RAI26145.1"/>
    </source>
</evidence>
<dbReference type="InterPro" id="IPR008971">
    <property type="entry name" value="HSP40/DnaJ_pept-bd"/>
</dbReference>
<comment type="caution">
    <text evidence="3">The sequence shown here is derived from an EMBL/GenBank/DDBJ whole genome shotgun (WGS) entry which is preliminary data.</text>
</comment>
<organism evidence="3 4">
    <name type="scientific">Rhodobium orientis</name>
    <dbReference type="NCBI Taxonomy" id="34017"/>
    <lineage>
        <taxon>Bacteria</taxon>
        <taxon>Pseudomonadati</taxon>
        <taxon>Pseudomonadota</taxon>
        <taxon>Alphaproteobacteria</taxon>
        <taxon>Hyphomicrobiales</taxon>
        <taxon>Rhodobiaceae</taxon>
        <taxon>Rhodobium</taxon>
    </lineage>
</organism>
<evidence type="ECO:0000313" key="4">
    <source>
        <dbReference type="Proteomes" id="UP000249299"/>
    </source>
</evidence>
<dbReference type="PANTHER" id="PTHR43096:SF48">
    <property type="entry name" value="CHAPERONE PROTEIN DNAJ"/>
    <property type="match status" value="1"/>
</dbReference>
<keyword evidence="4" id="KW-1185">Reference proteome</keyword>
<dbReference type="FunFam" id="2.60.260.20:FF:000013">
    <property type="entry name" value="DnaJ subfamily B member 11"/>
    <property type="match status" value="1"/>
</dbReference>
<dbReference type="SUPFAM" id="SSF46565">
    <property type="entry name" value="Chaperone J-domain"/>
    <property type="match status" value="1"/>
</dbReference>
<proteinExistence type="predicted"/>
<evidence type="ECO:0000256" key="1">
    <source>
        <dbReference type="ARBA" id="ARBA00023186"/>
    </source>
</evidence>
<dbReference type="GO" id="GO:0051082">
    <property type="term" value="F:unfolded protein binding"/>
    <property type="evidence" value="ECO:0007669"/>
    <property type="project" value="InterPro"/>
</dbReference>
<dbReference type="OrthoDB" id="9779889at2"/>
<accession>A0A327JJT8</accession>
<dbReference type="AlphaFoldDB" id="A0A327JJT8"/>
<dbReference type="PROSITE" id="PS50076">
    <property type="entry name" value="DNAJ_2"/>
    <property type="match status" value="1"/>
</dbReference>